<feature type="transmembrane region" description="Helical" evidence="5">
    <location>
        <begin position="225"/>
        <end position="242"/>
    </location>
</feature>
<feature type="transmembrane region" description="Helical" evidence="5">
    <location>
        <begin position="64"/>
        <end position="83"/>
    </location>
</feature>
<feature type="transmembrane region" description="Helical" evidence="5">
    <location>
        <begin position="204"/>
        <end position="220"/>
    </location>
</feature>
<protein>
    <submittedName>
        <fullName evidence="10">O-antigen ligase family protein</fullName>
    </submittedName>
</protein>
<feature type="transmembrane region" description="Helical" evidence="5">
    <location>
        <begin position="332"/>
        <end position="352"/>
    </location>
</feature>
<evidence type="ECO:0000313" key="7">
    <source>
        <dbReference type="EMBL" id="WNL28494.1"/>
    </source>
</evidence>
<dbReference type="GO" id="GO:0016874">
    <property type="term" value="F:ligase activity"/>
    <property type="evidence" value="ECO:0007669"/>
    <property type="project" value="UniProtKB-KW"/>
</dbReference>
<dbReference type="GO" id="GO:0016020">
    <property type="term" value="C:membrane"/>
    <property type="evidence" value="ECO:0007669"/>
    <property type="project" value="UniProtKB-SubCell"/>
</dbReference>
<evidence type="ECO:0000313" key="9">
    <source>
        <dbReference type="EMBL" id="WNP38917.1"/>
    </source>
</evidence>
<evidence type="ECO:0000313" key="10">
    <source>
        <dbReference type="EMBL" id="WNP41009.1"/>
    </source>
</evidence>
<dbReference type="AlphaFoldDB" id="A0AA96L7A0"/>
<dbReference type="PANTHER" id="PTHR37422">
    <property type="entry name" value="TEICHURONIC ACID BIOSYNTHESIS PROTEIN TUAE"/>
    <property type="match status" value="1"/>
</dbReference>
<feature type="domain" description="O-antigen ligase-related" evidence="6">
    <location>
        <begin position="188"/>
        <end position="345"/>
    </location>
</feature>
<keyword evidence="2 5" id="KW-0812">Transmembrane</keyword>
<comment type="subcellular location">
    <subcellularLocation>
        <location evidence="1">Membrane</location>
        <topology evidence="1">Multi-pass membrane protein</topology>
    </subcellularLocation>
</comment>
<feature type="transmembrane region" description="Helical" evidence="5">
    <location>
        <begin position="119"/>
        <end position="138"/>
    </location>
</feature>
<evidence type="ECO:0000256" key="1">
    <source>
        <dbReference type="ARBA" id="ARBA00004141"/>
    </source>
</evidence>
<keyword evidence="3 5" id="KW-1133">Transmembrane helix</keyword>
<feature type="transmembrane region" description="Helical" evidence="5">
    <location>
        <begin position="20"/>
        <end position="48"/>
    </location>
</feature>
<evidence type="ECO:0000256" key="4">
    <source>
        <dbReference type="ARBA" id="ARBA00023136"/>
    </source>
</evidence>
<dbReference type="EMBL" id="CP134855">
    <property type="protein sequence ID" value="WNL32767.1"/>
    <property type="molecule type" value="Genomic_DNA"/>
</dbReference>
<accession>A0AA96L7A0</accession>
<dbReference type="EMBL" id="CP134853">
    <property type="protein sequence ID" value="WNL28494.1"/>
    <property type="molecule type" value="Genomic_DNA"/>
</dbReference>
<reference evidence="10" key="1">
    <citation type="submission" date="2023-09" db="EMBL/GenBank/DDBJ databases">
        <title>Arcobacter tbilisiensis sp. nov. isolated from chicken meat in Tbilisi, Georgia.</title>
        <authorList>
            <person name="Matthias R."/>
            <person name="Zautner A.E."/>
        </authorList>
    </citation>
    <scope>NUCLEOTIDE SEQUENCE</scope>
    <source>
        <strain evidence="9">LEO 101</strain>
        <strain evidence="7">LEO 49</strain>
        <strain evidence="10">LEO 50</strain>
        <strain evidence="8">LEO 53</strain>
    </source>
</reference>
<feature type="transmembrane region" description="Helical" evidence="5">
    <location>
        <begin position="158"/>
        <end position="175"/>
    </location>
</feature>
<gene>
    <name evidence="9" type="ORF">RJG58_04315</name>
    <name evidence="10" type="ORF">RMP69_04315</name>
    <name evidence="7" type="ORF">RMQ65_03780</name>
    <name evidence="8" type="ORF">RMQ67_04315</name>
</gene>
<dbReference type="EMBL" id="CP135130">
    <property type="protein sequence ID" value="WNP38917.1"/>
    <property type="molecule type" value="Genomic_DNA"/>
</dbReference>
<feature type="transmembrane region" description="Helical" evidence="5">
    <location>
        <begin position="359"/>
        <end position="375"/>
    </location>
</feature>
<dbReference type="Pfam" id="PF04932">
    <property type="entry name" value="Wzy_C"/>
    <property type="match status" value="1"/>
</dbReference>
<dbReference type="InterPro" id="IPR051533">
    <property type="entry name" value="WaaL-like"/>
</dbReference>
<sequence>MINFKQKFEIIDYNKFINYFIVLYSFCLPISKAGTTFSAICLILLWFIESNFKVKISLIKSNKFMIVLGTFLLLSFLSIFWSSDTSFAVDYIRKYWHFLIIPIIYTSLDRSYIKHVFSAFLLGMFISEIVSYGIFFEFWTKEGVSPNDPSPFMDHTNYSIYLAFTVFILMHRILFEPLIKWKIMYGVFMLFSMSNMLVNGGRTGQVAFFVTLFIVAFLNIKNKLIAIFGSIIFVFIVFTSAYNTSPVFNDRINYAFHDIEKMIKDKDFTNSFSVRVSLWIIGTEQFLDNFLIGTGIGDEAVDIQKYVKKYNFIYYDNFQDNYIDYHNAYVQYSVQLGIFGLILFILLFLNLLKLKFKSIIYRNLNITFISLYLLLSTVGLSLHIMASMTLFALFSGLFNAISRFETSQ</sequence>
<keyword evidence="4 5" id="KW-0472">Membrane</keyword>
<dbReference type="PANTHER" id="PTHR37422:SF13">
    <property type="entry name" value="LIPOPOLYSACCHARIDE BIOSYNTHESIS PROTEIN PA4999-RELATED"/>
    <property type="match status" value="1"/>
</dbReference>
<evidence type="ECO:0000256" key="2">
    <source>
        <dbReference type="ARBA" id="ARBA00022692"/>
    </source>
</evidence>
<proteinExistence type="predicted"/>
<keyword evidence="10" id="KW-0436">Ligase</keyword>
<evidence type="ECO:0000259" key="6">
    <source>
        <dbReference type="Pfam" id="PF04932"/>
    </source>
</evidence>
<evidence type="ECO:0000256" key="5">
    <source>
        <dbReference type="SAM" id="Phobius"/>
    </source>
</evidence>
<name>A0AA96L7A0_9BACT</name>
<evidence type="ECO:0000256" key="3">
    <source>
        <dbReference type="ARBA" id="ARBA00022989"/>
    </source>
</evidence>
<evidence type="ECO:0000313" key="8">
    <source>
        <dbReference type="EMBL" id="WNL32767.1"/>
    </source>
</evidence>
<dbReference type="InterPro" id="IPR007016">
    <property type="entry name" value="O-antigen_ligase-rel_domated"/>
</dbReference>
<organism evidence="10">
    <name type="scientific">Arcobacter sp. AZ-2023</name>
    <dbReference type="NCBI Taxonomy" id="3074453"/>
    <lineage>
        <taxon>Bacteria</taxon>
        <taxon>Pseudomonadati</taxon>
        <taxon>Campylobacterota</taxon>
        <taxon>Epsilonproteobacteria</taxon>
        <taxon>Campylobacterales</taxon>
        <taxon>Arcobacteraceae</taxon>
        <taxon>Arcobacter</taxon>
    </lineage>
</organism>
<dbReference type="EMBL" id="CP135131">
    <property type="protein sequence ID" value="WNP41009.1"/>
    <property type="molecule type" value="Genomic_DNA"/>
</dbReference>